<reference evidence="1" key="1">
    <citation type="journal article" date="2015" name="Nature">
        <title>Complex archaea that bridge the gap between prokaryotes and eukaryotes.</title>
        <authorList>
            <person name="Spang A."/>
            <person name="Saw J.H."/>
            <person name="Jorgensen S.L."/>
            <person name="Zaremba-Niedzwiedzka K."/>
            <person name="Martijn J."/>
            <person name="Lind A.E."/>
            <person name="van Eijk R."/>
            <person name="Schleper C."/>
            <person name="Guy L."/>
            <person name="Ettema T.J."/>
        </authorList>
    </citation>
    <scope>NUCLEOTIDE SEQUENCE</scope>
</reference>
<dbReference type="AlphaFoldDB" id="A0A0F9Q4J1"/>
<name>A0A0F9Q4J1_9ZZZZ</name>
<evidence type="ECO:0000313" key="1">
    <source>
        <dbReference type="EMBL" id="KKN37429.1"/>
    </source>
</evidence>
<sequence length="112" mass="12590">MELKIESEKVLALAKKRPGWRAGLKELIPKAFESDKYFNLSSLGDSDGFLFSLDEAKAAGFESRYFLKVAHLFPSSTNSELNEKAFYLGGLDNNLELRPIGSDYLLIPTRKD</sequence>
<dbReference type="EMBL" id="LAZR01001895">
    <property type="protein sequence ID" value="KKN37429.1"/>
    <property type="molecule type" value="Genomic_DNA"/>
</dbReference>
<protein>
    <submittedName>
        <fullName evidence="1">Uncharacterized protein</fullName>
    </submittedName>
</protein>
<comment type="caution">
    <text evidence="1">The sequence shown here is derived from an EMBL/GenBank/DDBJ whole genome shotgun (WGS) entry which is preliminary data.</text>
</comment>
<organism evidence="1">
    <name type="scientific">marine sediment metagenome</name>
    <dbReference type="NCBI Taxonomy" id="412755"/>
    <lineage>
        <taxon>unclassified sequences</taxon>
        <taxon>metagenomes</taxon>
        <taxon>ecological metagenomes</taxon>
    </lineage>
</organism>
<gene>
    <name evidence="1" type="ORF">LCGC14_0763780</name>
</gene>
<proteinExistence type="predicted"/>
<accession>A0A0F9Q4J1</accession>